<dbReference type="Gene3D" id="3.40.50.2300">
    <property type="match status" value="1"/>
</dbReference>
<dbReference type="CDD" id="cd17546">
    <property type="entry name" value="REC_hyHK_CKI1_RcsC-like"/>
    <property type="match status" value="1"/>
</dbReference>
<dbReference type="SMART" id="SM00448">
    <property type="entry name" value="REC"/>
    <property type="match status" value="1"/>
</dbReference>
<evidence type="ECO:0000259" key="16">
    <source>
        <dbReference type="PROSITE" id="PS50113"/>
    </source>
</evidence>
<dbReference type="PROSITE" id="PS50110">
    <property type="entry name" value="RESPONSE_REGULATORY"/>
    <property type="match status" value="1"/>
</dbReference>
<dbReference type="PROSITE" id="PS50113">
    <property type="entry name" value="PAC"/>
    <property type="match status" value="1"/>
</dbReference>
<dbReference type="SMART" id="SM00387">
    <property type="entry name" value="HATPase_c"/>
    <property type="match status" value="1"/>
</dbReference>
<accession>A0A1S7LE67</accession>
<dbReference type="GO" id="GO:0006355">
    <property type="term" value="P:regulation of DNA-templated transcription"/>
    <property type="evidence" value="ECO:0007669"/>
    <property type="project" value="InterPro"/>
</dbReference>
<dbReference type="PANTHER" id="PTHR45339:SF1">
    <property type="entry name" value="HYBRID SIGNAL TRANSDUCTION HISTIDINE KINASE J"/>
    <property type="match status" value="1"/>
</dbReference>
<feature type="modified residue" description="4-aspartylphosphate" evidence="11">
    <location>
        <position position="685"/>
    </location>
</feature>
<evidence type="ECO:0000259" key="14">
    <source>
        <dbReference type="PROSITE" id="PS50110"/>
    </source>
</evidence>
<dbReference type="PROSITE" id="PS50109">
    <property type="entry name" value="HIS_KIN"/>
    <property type="match status" value="1"/>
</dbReference>
<dbReference type="SUPFAM" id="SSF52172">
    <property type="entry name" value="CheY-like"/>
    <property type="match status" value="1"/>
</dbReference>
<dbReference type="InterPro" id="IPR003594">
    <property type="entry name" value="HATPase_dom"/>
</dbReference>
<evidence type="ECO:0000259" key="15">
    <source>
        <dbReference type="PROSITE" id="PS50112"/>
    </source>
</evidence>
<keyword evidence="4" id="KW-0808">Transferase</keyword>
<dbReference type="InterPro" id="IPR004358">
    <property type="entry name" value="Sig_transdc_His_kin-like_C"/>
</dbReference>
<dbReference type="Pfam" id="PF02518">
    <property type="entry name" value="HATPase_c"/>
    <property type="match status" value="1"/>
</dbReference>
<evidence type="ECO:0000256" key="8">
    <source>
        <dbReference type="ARBA" id="ARBA00023012"/>
    </source>
</evidence>
<dbReference type="Pfam" id="PF00989">
    <property type="entry name" value="PAS"/>
    <property type="match status" value="1"/>
</dbReference>
<dbReference type="EMBL" id="LO017727">
    <property type="protein sequence ID" value="CRH04414.1"/>
    <property type="molecule type" value="Genomic_DNA"/>
</dbReference>
<keyword evidence="7" id="KW-0067">ATP-binding</keyword>
<keyword evidence="3 11" id="KW-0597">Phosphoprotein</keyword>
<dbReference type="InterPro" id="IPR011006">
    <property type="entry name" value="CheY-like_superfamily"/>
</dbReference>
<evidence type="ECO:0000256" key="9">
    <source>
        <dbReference type="ARBA" id="ARBA00064003"/>
    </source>
</evidence>
<dbReference type="PROSITE" id="PS50112">
    <property type="entry name" value="PAS"/>
    <property type="match status" value="1"/>
</dbReference>
<keyword evidence="6" id="KW-0418">Kinase</keyword>
<proteinExistence type="predicted"/>
<dbReference type="FunFam" id="1.10.287.130:FF:000002">
    <property type="entry name" value="Two-component osmosensing histidine kinase"/>
    <property type="match status" value="1"/>
</dbReference>
<sequence length="764" mass="86014">MILLWLLILTLYLRHLAHRRVYGVVIATLLTVLAIDAFRTLFESLYFGLYFNAKFGFLPEWFLTTLGRPEFIFIPKFINVLAGVLVVFILFRRWLPKQLEADRMSRQMLVESEARFRAVTQSTHDAIIAVDSRGDITFWNRGAESLFGYLSDEMLGKPALLLIPDEKREGYKGHFKRLTQHGCLAHESRNLQIQIVSKSGEQIPVELSLGSWMAEKKPYFSAVIRDIREREKAQQALIEKERAIASNLAKSEFLATMSHEIRTPMNAIIGASEMLLETDLTSEQRHYIDLFSGAGENLLQIINDILDISKIEAGNMPLEHIPFSPHKVVRDAQGIVRHQAVEKGIMLLGFNDVGIPPRLLGDPSRIRQIMINFLGNAVKFTEQGSVTTLLRCRLMEDGRTLLILSVVDTGIGIPESFKEHIFHAFSQVDASVTRKFGGSGLGLAISQRLAQLMEGTIRFSSVEGQGSSFSIELPLDVVSQEECVEAHLLNHVNVLIKHDHPIRHSDYEEGVARMGASVTSCDNSVPLQKDLARYVVKHQTLPDLLVIHHDHDIADALLAELAQIRSKHSERQLPILVCGMFMDRENPKRLQAMKVDFVLNPHDQDLLQRGVLFALERRGQPSTSVEAQRDTPLNLLIVDDSEDNLMLLKAFLKGAQYRLTLARNGQEAVEEVTSGAQRFDLVLMDVQMPELDGYSATRMIRQWEQQGSHPPLPIVALTAHAMSEHVLMSEQAGCSGHLTKPIKKQTLLEAIESYRQMESEPEAS</sequence>
<dbReference type="FunFam" id="3.30.565.10:FF:000010">
    <property type="entry name" value="Sensor histidine kinase RcsC"/>
    <property type="match status" value="1"/>
</dbReference>
<dbReference type="InterPro" id="IPR013767">
    <property type="entry name" value="PAS_fold"/>
</dbReference>
<evidence type="ECO:0000256" key="4">
    <source>
        <dbReference type="ARBA" id="ARBA00022679"/>
    </source>
</evidence>
<keyword evidence="12" id="KW-0472">Membrane</keyword>
<evidence type="ECO:0000256" key="5">
    <source>
        <dbReference type="ARBA" id="ARBA00022741"/>
    </source>
</evidence>
<feature type="transmembrane region" description="Helical" evidence="12">
    <location>
        <begin position="71"/>
        <end position="91"/>
    </location>
</feature>
<dbReference type="SUPFAM" id="SSF47384">
    <property type="entry name" value="Homodimeric domain of signal transducing histidine kinase"/>
    <property type="match status" value="1"/>
</dbReference>
<evidence type="ECO:0000256" key="6">
    <source>
        <dbReference type="ARBA" id="ARBA00022777"/>
    </source>
</evidence>
<dbReference type="CDD" id="cd00082">
    <property type="entry name" value="HisKA"/>
    <property type="match status" value="1"/>
</dbReference>
<dbReference type="InterPro" id="IPR000014">
    <property type="entry name" value="PAS"/>
</dbReference>
<evidence type="ECO:0000256" key="7">
    <source>
        <dbReference type="ARBA" id="ARBA00022840"/>
    </source>
</evidence>
<evidence type="ECO:0000256" key="10">
    <source>
        <dbReference type="ARBA" id="ARBA00068150"/>
    </source>
</evidence>
<evidence type="ECO:0000256" key="12">
    <source>
        <dbReference type="SAM" id="Phobius"/>
    </source>
</evidence>
<dbReference type="InterPro" id="IPR036890">
    <property type="entry name" value="HATPase_C_sf"/>
</dbReference>
<comment type="catalytic activity">
    <reaction evidence="1">
        <text>ATP + protein L-histidine = ADP + protein N-phospho-L-histidine.</text>
        <dbReference type="EC" id="2.7.13.3"/>
    </reaction>
</comment>
<dbReference type="CDD" id="cd16922">
    <property type="entry name" value="HATPase_EvgS-ArcB-TorS-like"/>
    <property type="match status" value="1"/>
</dbReference>
<dbReference type="AlphaFoldDB" id="A0A1S7LE67"/>
<dbReference type="SUPFAM" id="SSF55874">
    <property type="entry name" value="ATPase domain of HSP90 chaperone/DNA topoisomerase II/histidine kinase"/>
    <property type="match status" value="1"/>
</dbReference>
<dbReference type="InterPro" id="IPR000700">
    <property type="entry name" value="PAS-assoc_C"/>
</dbReference>
<dbReference type="InterPro" id="IPR035965">
    <property type="entry name" value="PAS-like_dom_sf"/>
</dbReference>
<feature type="domain" description="PAS" evidence="15">
    <location>
        <begin position="112"/>
        <end position="182"/>
    </location>
</feature>
<evidence type="ECO:0000313" key="17">
    <source>
        <dbReference type="EMBL" id="CRH04414.1"/>
    </source>
</evidence>
<keyword evidence="12" id="KW-1133">Transmembrane helix</keyword>
<dbReference type="CDD" id="cd00130">
    <property type="entry name" value="PAS"/>
    <property type="match status" value="1"/>
</dbReference>
<dbReference type="PRINTS" id="PR00344">
    <property type="entry name" value="BCTRLSENSOR"/>
</dbReference>
<dbReference type="Gene3D" id="3.30.565.10">
    <property type="entry name" value="Histidine kinase-like ATPase, C-terminal domain"/>
    <property type="match status" value="1"/>
</dbReference>
<evidence type="ECO:0000256" key="11">
    <source>
        <dbReference type="PROSITE-ProRule" id="PRU00169"/>
    </source>
</evidence>
<evidence type="ECO:0000256" key="1">
    <source>
        <dbReference type="ARBA" id="ARBA00000085"/>
    </source>
</evidence>
<feature type="domain" description="PAC" evidence="16">
    <location>
        <begin position="189"/>
        <end position="239"/>
    </location>
</feature>
<keyword evidence="5" id="KW-0547">Nucleotide-binding</keyword>
<keyword evidence="12" id="KW-0812">Transmembrane</keyword>
<dbReference type="InterPro" id="IPR005467">
    <property type="entry name" value="His_kinase_dom"/>
</dbReference>
<dbReference type="GO" id="GO:0005524">
    <property type="term" value="F:ATP binding"/>
    <property type="evidence" value="ECO:0007669"/>
    <property type="project" value="UniProtKB-KW"/>
</dbReference>
<dbReference type="EC" id="2.7.13.3" evidence="2"/>
<dbReference type="InterPro" id="IPR001789">
    <property type="entry name" value="Sig_transdc_resp-reg_receiver"/>
</dbReference>
<name>A0A1S7LE67_MAGMO</name>
<dbReference type="SMART" id="SM00091">
    <property type="entry name" value="PAS"/>
    <property type="match status" value="1"/>
</dbReference>
<dbReference type="SMART" id="SM00388">
    <property type="entry name" value="HisKA"/>
    <property type="match status" value="1"/>
</dbReference>
<feature type="domain" description="Response regulatory" evidence="14">
    <location>
        <begin position="634"/>
        <end position="755"/>
    </location>
</feature>
<reference evidence="17" key="1">
    <citation type="submission" date="2015-04" db="EMBL/GenBank/DDBJ databases">
        <authorList>
            <person name="Syromyatnikov M.Y."/>
            <person name="Popov V.N."/>
        </authorList>
    </citation>
    <scope>NUCLEOTIDE SEQUENCE</scope>
    <source>
        <strain evidence="17">MO-1</strain>
    </source>
</reference>
<protein>
    <recommendedName>
        <fullName evidence="10">Sensory/regulatory protein RpfC</fullName>
        <ecNumber evidence="2">2.7.13.3</ecNumber>
    </recommendedName>
</protein>
<dbReference type="SUPFAM" id="SSF55785">
    <property type="entry name" value="PYP-like sensor domain (PAS domain)"/>
    <property type="match status" value="1"/>
</dbReference>
<comment type="subunit">
    <text evidence="9">At low DSF concentrations, interacts with RpfF.</text>
</comment>
<evidence type="ECO:0000259" key="13">
    <source>
        <dbReference type="PROSITE" id="PS50109"/>
    </source>
</evidence>
<dbReference type="Pfam" id="PF00512">
    <property type="entry name" value="HisKA"/>
    <property type="match status" value="1"/>
</dbReference>
<dbReference type="InterPro" id="IPR003661">
    <property type="entry name" value="HisK_dim/P_dom"/>
</dbReference>
<evidence type="ECO:0000256" key="2">
    <source>
        <dbReference type="ARBA" id="ARBA00012438"/>
    </source>
</evidence>
<gene>
    <name evidence="17" type="ORF">MAGMO_0200</name>
</gene>
<feature type="domain" description="Histidine kinase" evidence="13">
    <location>
        <begin position="256"/>
        <end position="477"/>
    </location>
</feature>
<dbReference type="InterPro" id="IPR036097">
    <property type="entry name" value="HisK_dim/P_sf"/>
</dbReference>
<keyword evidence="8" id="KW-0902">Two-component regulatory system</keyword>
<dbReference type="NCBIfam" id="TIGR00229">
    <property type="entry name" value="sensory_box"/>
    <property type="match status" value="1"/>
</dbReference>
<dbReference type="Gene3D" id="1.10.287.130">
    <property type="match status" value="1"/>
</dbReference>
<feature type="transmembrane region" description="Helical" evidence="12">
    <location>
        <begin position="21"/>
        <end position="42"/>
    </location>
</feature>
<evidence type="ECO:0000256" key="3">
    <source>
        <dbReference type="ARBA" id="ARBA00022553"/>
    </source>
</evidence>
<dbReference type="GO" id="GO:0000155">
    <property type="term" value="F:phosphorelay sensor kinase activity"/>
    <property type="evidence" value="ECO:0007669"/>
    <property type="project" value="InterPro"/>
</dbReference>
<dbReference type="Gene3D" id="3.30.450.20">
    <property type="entry name" value="PAS domain"/>
    <property type="match status" value="1"/>
</dbReference>
<organism evidence="17">
    <name type="scientific">Magnetococcus massalia (strain MO-1)</name>
    <dbReference type="NCBI Taxonomy" id="451514"/>
    <lineage>
        <taxon>Bacteria</taxon>
        <taxon>Pseudomonadati</taxon>
        <taxon>Pseudomonadota</taxon>
        <taxon>Magnetococcia</taxon>
        <taxon>Magnetococcales</taxon>
        <taxon>Magnetococcaceae</taxon>
        <taxon>Magnetococcus</taxon>
    </lineage>
</organism>
<dbReference type="Pfam" id="PF00072">
    <property type="entry name" value="Response_reg"/>
    <property type="match status" value="1"/>
</dbReference>
<dbReference type="PANTHER" id="PTHR45339">
    <property type="entry name" value="HYBRID SIGNAL TRANSDUCTION HISTIDINE KINASE J"/>
    <property type="match status" value="1"/>
</dbReference>